<protein>
    <submittedName>
        <fullName evidence="1">Uncharacterized protein</fullName>
    </submittedName>
</protein>
<gene>
    <name evidence="1" type="ORF">CEXT_120751</name>
</gene>
<organism evidence="1 2">
    <name type="scientific">Caerostris extrusa</name>
    <name type="common">Bark spider</name>
    <name type="synonym">Caerostris bankana</name>
    <dbReference type="NCBI Taxonomy" id="172846"/>
    <lineage>
        <taxon>Eukaryota</taxon>
        <taxon>Metazoa</taxon>
        <taxon>Ecdysozoa</taxon>
        <taxon>Arthropoda</taxon>
        <taxon>Chelicerata</taxon>
        <taxon>Arachnida</taxon>
        <taxon>Araneae</taxon>
        <taxon>Araneomorphae</taxon>
        <taxon>Entelegynae</taxon>
        <taxon>Araneoidea</taxon>
        <taxon>Araneidae</taxon>
        <taxon>Caerostris</taxon>
    </lineage>
</organism>
<evidence type="ECO:0000313" key="2">
    <source>
        <dbReference type="Proteomes" id="UP001054945"/>
    </source>
</evidence>
<reference evidence="1 2" key="1">
    <citation type="submission" date="2021-06" db="EMBL/GenBank/DDBJ databases">
        <title>Caerostris extrusa draft genome.</title>
        <authorList>
            <person name="Kono N."/>
            <person name="Arakawa K."/>
        </authorList>
    </citation>
    <scope>NUCLEOTIDE SEQUENCE [LARGE SCALE GENOMIC DNA]</scope>
</reference>
<sequence>MIFPRPIILDSQKQVYSFLGYGWKSPGVLSETGILPAWQLLQVAVNATTISNRSVRCSILLDTGHLWMGIVSNTSWIRRPRSWYSGRSWGGIISWIATCWYRRIC</sequence>
<name>A0AAV4PN21_CAEEX</name>
<dbReference type="Proteomes" id="UP001054945">
    <property type="component" value="Unassembled WGS sequence"/>
</dbReference>
<keyword evidence="2" id="KW-1185">Reference proteome</keyword>
<dbReference type="EMBL" id="BPLR01004920">
    <property type="protein sequence ID" value="GIX98499.1"/>
    <property type="molecule type" value="Genomic_DNA"/>
</dbReference>
<dbReference type="AlphaFoldDB" id="A0AAV4PN21"/>
<accession>A0AAV4PN21</accession>
<comment type="caution">
    <text evidence="1">The sequence shown here is derived from an EMBL/GenBank/DDBJ whole genome shotgun (WGS) entry which is preliminary data.</text>
</comment>
<proteinExistence type="predicted"/>
<evidence type="ECO:0000313" key="1">
    <source>
        <dbReference type="EMBL" id="GIX98499.1"/>
    </source>
</evidence>